<proteinExistence type="predicted"/>
<keyword evidence="2" id="KW-1185">Reference proteome</keyword>
<name>A0ABV0TJ93_9TELE</name>
<evidence type="ECO:0000313" key="2">
    <source>
        <dbReference type="Proteomes" id="UP001482620"/>
    </source>
</evidence>
<sequence length="67" mass="7970">MSLCLFVKECTTNREHMYFQEGISSLKRQDRVMLVSRTPDGLHYTPLNKKSLKRISVRELLRENRTD</sequence>
<dbReference type="Proteomes" id="UP001482620">
    <property type="component" value="Unassembled WGS sequence"/>
</dbReference>
<evidence type="ECO:0000313" key="1">
    <source>
        <dbReference type="EMBL" id="MEQ2231958.1"/>
    </source>
</evidence>
<dbReference type="EMBL" id="JAHRIQ010035120">
    <property type="protein sequence ID" value="MEQ2231958.1"/>
    <property type="molecule type" value="Genomic_DNA"/>
</dbReference>
<reference evidence="1 2" key="1">
    <citation type="submission" date="2021-06" db="EMBL/GenBank/DDBJ databases">
        <authorList>
            <person name="Palmer J.M."/>
        </authorList>
    </citation>
    <scope>NUCLEOTIDE SEQUENCE [LARGE SCALE GENOMIC DNA]</scope>
    <source>
        <strain evidence="2">if_2019</strain>
        <tissue evidence="1">Muscle</tissue>
    </source>
</reference>
<accession>A0ABV0TJ93</accession>
<comment type="caution">
    <text evidence="1">The sequence shown here is derived from an EMBL/GenBank/DDBJ whole genome shotgun (WGS) entry which is preliminary data.</text>
</comment>
<organism evidence="1 2">
    <name type="scientific">Ilyodon furcidens</name>
    <name type="common">goldbreast splitfin</name>
    <dbReference type="NCBI Taxonomy" id="33524"/>
    <lineage>
        <taxon>Eukaryota</taxon>
        <taxon>Metazoa</taxon>
        <taxon>Chordata</taxon>
        <taxon>Craniata</taxon>
        <taxon>Vertebrata</taxon>
        <taxon>Euteleostomi</taxon>
        <taxon>Actinopterygii</taxon>
        <taxon>Neopterygii</taxon>
        <taxon>Teleostei</taxon>
        <taxon>Neoteleostei</taxon>
        <taxon>Acanthomorphata</taxon>
        <taxon>Ovalentaria</taxon>
        <taxon>Atherinomorphae</taxon>
        <taxon>Cyprinodontiformes</taxon>
        <taxon>Goodeidae</taxon>
        <taxon>Ilyodon</taxon>
    </lineage>
</organism>
<gene>
    <name evidence="1" type="ORF">ILYODFUR_006052</name>
</gene>
<protein>
    <submittedName>
        <fullName evidence="1">Uncharacterized protein</fullName>
    </submittedName>
</protein>